<proteinExistence type="predicted"/>
<dbReference type="GO" id="GO:0032259">
    <property type="term" value="P:methylation"/>
    <property type="evidence" value="ECO:0007669"/>
    <property type="project" value="UniProtKB-KW"/>
</dbReference>
<dbReference type="PANTHER" id="PTHR42912">
    <property type="entry name" value="METHYLTRANSFERASE"/>
    <property type="match status" value="1"/>
</dbReference>
<organism evidence="5 6">
    <name type="scientific">Marmoricola endophyticus</name>
    <dbReference type="NCBI Taxonomy" id="2040280"/>
    <lineage>
        <taxon>Bacteria</taxon>
        <taxon>Bacillati</taxon>
        <taxon>Actinomycetota</taxon>
        <taxon>Actinomycetes</taxon>
        <taxon>Propionibacteriales</taxon>
        <taxon>Nocardioidaceae</taxon>
        <taxon>Marmoricola</taxon>
    </lineage>
</organism>
<dbReference type="PANTHER" id="PTHR42912:SF80">
    <property type="entry name" value="METHYLTRANSFERASE DOMAIN-CONTAINING PROTEIN"/>
    <property type="match status" value="1"/>
</dbReference>
<dbReference type="CDD" id="cd02440">
    <property type="entry name" value="AdoMet_MTases"/>
    <property type="match status" value="1"/>
</dbReference>
<dbReference type="InterPro" id="IPR050508">
    <property type="entry name" value="Methyltransf_Superfamily"/>
</dbReference>
<dbReference type="SUPFAM" id="SSF53335">
    <property type="entry name" value="S-adenosyl-L-methionine-dependent methyltransferases"/>
    <property type="match status" value="1"/>
</dbReference>
<reference evidence="5" key="1">
    <citation type="journal article" date="2014" name="Int. J. Syst. Evol. Microbiol.">
        <title>Complete genome sequence of Corynebacterium casei LMG S-19264T (=DSM 44701T), isolated from a smear-ripened cheese.</title>
        <authorList>
            <consortium name="US DOE Joint Genome Institute (JGI-PGF)"/>
            <person name="Walter F."/>
            <person name="Albersmeier A."/>
            <person name="Kalinowski J."/>
            <person name="Ruckert C."/>
        </authorList>
    </citation>
    <scope>NUCLEOTIDE SEQUENCE</scope>
    <source>
        <strain evidence="5">CGMCC 1.16067</strain>
    </source>
</reference>
<keyword evidence="6" id="KW-1185">Reference proteome</keyword>
<evidence type="ECO:0000256" key="1">
    <source>
        <dbReference type="ARBA" id="ARBA00022603"/>
    </source>
</evidence>
<evidence type="ECO:0000256" key="3">
    <source>
        <dbReference type="ARBA" id="ARBA00022691"/>
    </source>
</evidence>
<evidence type="ECO:0000313" key="5">
    <source>
        <dbReference type="EMBL" id="GGF39749.1"/>
    </source>
</evidence>
<accession>A0A917BGE1</accession>
<name>A0A917BGE1_9ACTN</name>
<keyword evidence="1 5" id="KW-0489">Methyltransferase</keyword>
<dbReference type="PROSITE" id="PS01184">
    <property type="entry name" value="UBIE_2"/>
    <property type="match status" value="1"/>
</dbReference>
<dbReference type="Pfam" id="PF08241">
    <property type="entry name" value="Methyltransf_11"/>
    <property type="match status" value="1"/>
</dbReference>
<dbReference type="GO" id="GO:0008757">
    <property type="term" value="F:S-adenosylmethionine-dependent methyltransferase activity"/>
    <property type="evidence" value="ECO:0007669"/>
    <property type="project" value="InterPro"/>
</dbReference>
<dbReference type="Gene3D" id="3.40.50.150">
    <property type="entry name" value="Vaccinia Virus protein VP39"/>
    <property type="match status" value="1"/>
</dbReference>
<gene>
    <name evidence="5" type="ORF">GCM10011519_11740</name>
</gene>
<dbReference type="InterPro" id="IPR029063">
    <property type="entry name" value="SAM-dependent_MTases_sf"/>
</dbReference>
<dbReference type="AlphaFoldDB" id="A0A917BGE1"/>
<dbReference type="InterPro" id="IPR023576">
    <property type="entry name" value="UbiE/COQ5_MeTrFase_CS"/>
</dbReference>
<keyword evidence="2" id="KW-0808">Transferase</keyword>
<reference evidence="5" key="2">
    <citation type="submission" date="2020-09" db="EMBL/GenBank/DDBJ databases">
        <authorList>
            <person name="Sun Q."/>
            <person name="Zhou Y."/>
        </authorList>
    </citation>
    <scope>NUCLEOTIDE SEQUENCE</scope>
    <source>
        <strain evidence="5">CGMCC 1.16067</strain>
    </source>
</reference>
<feature type="domain" description="Methyltransferase type 11" evidence="4">
    <location>
        <begin position="51"/>
        <end position="145"/>
    </location>
</feature>
<dbReference type="RefSeq" id="WP_188778945.1">
    <property type="nucleotide sequence ID" value="NZ_BMKQ01000001.1"/>
</dbReference>
<evidence type="ECO:0000313" key="6">
    <source>
        <dbReference type="Proteomes" id="UP000649179"/>
    </source>
</evidence>
<sequence length="237" mass="25620">MTVQQRIDAYWSGRAPTYDAFQQQREAEAGDREVWSRVWTGALPSTPCDVLDVGTGSGVVACLLASLGHRVTGIDHAEGMLATARANAAREDRPPRILEGDMVAPDFPDDSFDVVAGRYVMWTLRDPHAAIAAWCRVLRPGGLVAMVDSTWFPRGVVADGDAVQLGMREWYDDHVLAALPVAEASSIDATADLMRDAGLRDVAVVPLDELLSLDLVRGAAPGHVVRTQYLLTGRSPD</sequence>
<protein>
    <submittedName>
        <fullName evidence="5">SAM-dependent methyltransferase</fullName>
    </submittedName>
</protein>
<evidence type="ECO:0000256" key="2">
    <source>
        <dbReference type="ARBA" id="ARBA00022679"/>
    </source>
</evidence>
<comment type="caution">
    <text evidence="5">The sequence shown here is derived from an EMBL/GenBank/DDBJ whole genome shotgun (WGS) entry which is preliminary data.</text>
</comment>
<keyword evidence="3" id="KW-0949">S-adenosyl-L-methionine</keyword>
<dbReference type="Proteomes" id="UP000649179">
    <property type="component" value="Unassembled WGS sequence"/>
</dbReference>
<dbReference type="EMBL" id="BMKQ01000001">
    <property type="protein sequence ID" value="GGF39749.1"/>
    <property type="molecule type" value="Genomic_DNA"/>
</dbReference>
<evidence type="ECO:0000259" key="4">
    <source>
        <dbReference type="Pfam" id="PF08241"/>
    </source>
</evidence>
<dbReference type="InterPro" id="IPR013216">
    <property type="entry name" value="Methyltransf_11"/>
</dbReference>